<comment type="caution">
    <text evidence="1">The sequence shown here is derived from an EMBL/GenBank/DDBJ whole genome shotgun (WGS) entry which is preliminary data.</text>
</comment>
<evidence type="ECO:0000313" key="1">
    <source>
        <dbReference type="EMBL" id="RNB73335.1"/>
    </source>
</evidence>
<protein>
    <recommendedName>
        <fullName evidence="3">DUF1508 domain-containing protein</fullName>
    </recommendedName>
</protein>
<evidence type="ECO:0000313" key="2">
    <source>
        <dbReference type="Proteomes" id="UP000282028"/>
    </source>
</evidence>
<dbReference type="AlphaFoldDB" id="A0A3M8CES7"/>
<organism evidence="1 2">
    <name type="scientific">Brevibacillus invocatus</name>
    <dbReference type="NCBI Taxonomy" id="173959"/>
    <lineage>
        <taxon>Bacteria</taxon>
        <taxon>Bacillati</taxon>
        <taxon>Bacillota</taxon>
        <taxon>Bacilli</taxon>
        <taxon>Bacillales</taxon>
        <taxon>Paenibacillaceae</taxon>
        <taxon>Brevibacillus</taxon>
    </lineage>
</organism>
<name>A0A3M8CES7_9BACL</name>
<dbReference type="EMBL" id="RHHR01000019">
    <property type="protein sequence ID" value="RNB73335.1"/>
    <property type="molecule type" value="Genomic_DNA"/>
</dbReference>
<proteinExistence type="predicted"/>
<gene>
    <name evidence="1" type="ORF">EDM52_12580</name>
</gene>
<dbReference type="OrthoDB" id="2473448at2"/>
<accession>A0A3M8CES7</accession>
<evidence type="ECO:0008006" key="3">
    <source>
        <dbReference type="Google" id="ProtNLM"/>
    </source>
</evidence>
<dbReference type="Proteomes" id="UP000282028">
    <property type="component" value="Unassembled WGS sequence"/>
</dbReference>
<sequence length="70" mass="7803">MTTVERKLNVNGREYNFASTYDGDSQYHVQVRSGAKVVTSFKIAAESEEEVFDAARAHFSADVEMGNIQV</sequence>
<reference evidence="1 2" key="1">
    <citation type="submission" date="2018-10" db="EMBL/GenBank/DDBJ databases">
        <title>Phylogenomics of Brevibacillus.</title>
        <authorList>
            <person name="Dunlap C."/>
        </authorList>
    </citation>
    <scope>NUCLEOTIDE SEQUENCE [LARGE SCALE GENOMIC DNA]</scope>
    <source>
        <strain evidence="1 2">JCM 12215</strain>
    </source>
</reference>
<keyword evidence="2" id="KW-1185">Reference proteome</keyword>